<protein>
    <recommendedName>
        <fullName evidence="2">Thiamine phosphate synthase/TenI domain-containing protein</fullName>
    </recommendedName>
</protein>
<dbReference type="NCBIfam" id="NF005080">
    <property type="entry name" value="PRK06512.1"/>
    <property type="match status" value="1"/>
</dbReference>
<dbReference type="InterPro" id="IPR013785">
    <property type="entry name" value="Aldolase_TIM"/>
</dbReference>
<keyword evidence="4" id="KW-1185">Reference proteome</keyword>
<feature type="domain" description="Thiamine phosphate synthase/TenI" evidence="2">
    <location>
        <begin position="28"/>
        <end position="207"/>
    </location>
</feature>
<dbReference type="Pfam" id="PF02581">
    <property type="entry name" value="TMP-TENI"/>
    <property type="match status" value="1"/>
</dbReference>
<dbReference type="EMBL" id="NPEV01000004">
    <property type="protein sequence ID" value="RAI29341.1"/>
    <property type="molecule type" value="Genomic_DNA"/>
</dbReference>
<organism evidence="3 4">
    <name type="scientific">Rhodobium orientis</name>
    <dbReference type="NCBI Taxonomy" id="34017"/>
    <lineage>
        <taxon>Bacteria</taxon>
        <taxon>Pseudomonadati</taxon>
        <taxon>Pseudomonadota</taxon>
        <taxon>Alphaproteobacteria</taxon>
        <taxon>Hyphomicrobiales</taxon>
        <taxon>Rhodobiaceae</taxon>
        <taxon>Rhodobium</taxon>
    </lineage>
</organism>
<feature type="compositionally biased region" description="Basic and acidic residues" evidence="1">
    <location>
        <begin position="9"/>
        <end position="18"/>
    </location>
</feature>
<evidence type="ECO:0000256" key="1">
    <source>
        <dbReference type="SAM" id="MobiDB-lite"/>
    </source>
</evidence>
<name>A0A327JTF5_9HYPH</name>
<comment type="caution">
    <text evidence="3">The sequence shown here is derived from an EMBL/GenBank/DDBJ whole genome shotgun (WGS) entry which is preliminary data.</text>
</comment>
<dbReference type="Proteomes" id="UP000249299">
    <property type="component" value="Unassembled WGS sequence"/>
</dbReference>
<dbReference type="AlphaFoldDB" id="A0A327JTF5"/>
<reference evidence="3 4" key="1">
    <citation type="submission" date="2017-07" db="EMBL/GenBank/DDBJ databases">
        <title>Draft Genome Sequences of Select Purple Nonsulfur Bacteria.</title>
        <authorList>
            <person name="Lasarre B."/>
            <person name="Mckinlay J.B."/>
        </authorList>
    </citation>
    <scope>NUCLEOTIDE SEQUENCE [LARGE SCALE GENOMIC DNA]</scope>
    <source>
        <strain evidence="3 4">DSM 11290</strain>
    </source>
</reference>
<dbReference type="InterPro" id="IPR036206">
    <property type="entry name" value="ThiamineP_synth_sf"/>
</dbReference>
<feature type="region of interest" description="Disordered" evidence="1">
    <location>
        <begin position="1"/>
        <end position="23"/>
    </location>
</feature>
<dbReference type="Gene3D" id="3.20.20.70">
    <property type="entry name" value="Aldolase class I"/>
    <property type="match status" value="1"/>
</dbReference>
<dbReference type="SUPFAM" id="SSF51391">
    <property type="entry name" value="Thiamin phosphate synthase"/>
    <property type="match status" value="1"/>
</dbReference>
<dbReference type="CDD" id="cd00564">
    <property type="entry name" value="TMP_TenI"/>
    <property type="match status" value="1"/>
</dbReference>
<proteinExistence type="predicted"/>
<evidence type="ECO:0000313" key="4">
    <source>
        <dbReference type="Proteomes" id="UP000249299"/>
    </source>
</evidence>
<sequence>MPPRPVGGESRRDDRTIEPDMTTPRPRLFLVTPRAVALSAFLPKLEAALSAGDAASLLITPDMDEDAGFQKVAEAVAAVAQKNGVAAIVANDSRVTGRAGADGIHIDTGVDDLTDAIERFQPKNFVGAGGLFDRHTAMLAAERGADYVFFGRIDREEAPGAHPANIALGEWWSSLFEPPCVVMAGADLATVDAVLDAGADFIGMRAAVWSHPGGPAEAVQFANARIDAFGGDAP</sequence>
<gene>
    <name evidence="3" type="ORF">CH339_03385</name>
</gene>
<evidence type="ECO:0000259" key="2">
    <source>
        <dbReference type="Pfam" id="PF02581"/>
    </source>
</evidence>
<dbReference type="InterPro" id="IPR022998">
    <property type="entry name" value="ThiamineP_synth_TenI"/>
</dbReference>
<dbReference type="GO" id="GO:0009228">
    <property type="term" value="P:thiamine biosynthetic process"/>
    <property type="evidence" value="ECO:0007669"/>
    <property type="project" value="UniProtKB-KW"/>
</dbReference>
<evidence type="ECO:0000313" key="3">
    <source>
        <dbReference type="EMBL" id="RAI29341.1"/>
    </source>
</evidence>
<accession>A0A327JTF5</accession>